<proteinExistence type="predicted"/>
<organism evidence="3 4">
    <name type="scientific">Candidatus Thiodubiliella endoseptemdiera</name>
    <dbReference type="NCBI Taxonomy" id="2738886"/>
    <lineage>
        <taxon>Bacteria</taxon>
        <taxon>Pseudomonadati</taxon>
        <taxon>Pseudomonadota</taxon>
        <taxon>Gammaproteobacteria</taxon>
        <taxon>Candidatus Pseudothioglobaceae</taxon>
        <taxon>Candidatus Thiodubiliella</taxon>
    </lineage>
</organism>
<evidence type="ECO:0000313" key="3">
    <source>
        <dbReference type="EMBL" id="NYT28055.1"/>
    </source>
</evidence>
<feature type="chain" id="PRO_5032296851" evidence="1">
    <location>
        <begin position="18"/>
        <end position="264"/>
    </location>
</feature>
<feature type="domain" description="Uncharacterized protein TP-0789" evidence="2">
    <location>
        <begin position="68"/>
        <end position="261"/>
    </location>
</feature>
<dbReference type="EMBL" id="JACCHT010000002">
    <property type="protein sequence ID" value="NYT28055.1"/>
    <property type="molecule type" value="Genomic_DNA"/>
</dbReference>
<keyword evidence="3" id="KW-0449">Lipoprotein</keyword>
<keyword evidence="1" id="KW-0732">Signal</keyword>
<gene>
    <name evidence="3" type="ORF">H0A76_09310</name>
</gene>
<comment type="caution">
    <text evidence="3">The sequence shown here is derived from an EMBL/GenBank/DDBJ whole genome shotgun (WGS) entry which is preliminary data.</text>
</comment>
<dbReference type="Gene3D" id="2.50.20.10">
    <property type="entry name" value="Lipoprotein localisation LolA/LolB/LppX"/>
    <property type="match status" value="1"/>
</dbReference>
<feature type="signal peptide" evidence="1">
    <location>
        <begin position="1"/>
        <end position="17"/>
    </location>
</feature>
<accession>A0A853F8Q1</accession>
<name>A0A853F8Q1_9GAMM</name>
<dbReference type="RefSeq" id="WP_369151213.1">
    <property type="nucleotide sequence ID" value="NZ_OZ156464.1"/>
</dbReference>
<reference evidence="3 4" key="1">
    <citation type="submission" date="2020-05" db="EMBL/GenBank/DDBJ databases">
        <title>Horizontal transmission and recombination maintain forever young bacterial symbiont genomes.</title>
        <authorList>
            <person name="Russell S.L."/>
            <person name="Pepper-Tunick E."/>
            <person name="Svedberg J."/>
            <person name="Byrne A."/>
            <person name="Ruelas Castillo J."/>
            <person name="Vollmers C."/>
            <person name="Beinart R.A."/>
            <person name="Corbett-Detig R."/>
        </authorList>
    </citation>
    <scope>NUCLEOTIDE SEQUENCE [LARGE SCALE GENOMIC DNA]</scope>
    <source>
        <strain evidence="3">455</strain>
    </source>
</reference>
<dbReference type="CDD" id="cd16329">
    <property type="entry name" value="LolA_like"/>
    <property type="match status" value="1"/>
</dbReference>
<evidence type="ECO:0000313" key="4">
    <source>
        <dbReference type="Proteomes" id="UP000568751"/>
    </source>
</evidence>
<protein>
    <submittedName>
        <fullName evidence="3">Outer membrane lipoprotein-sorting protein</fullName>
    </submittedName>
</protein>
<evidence type="ECO:0000259" key="2">
    <source>
        <dbReference type="Pfam" id="PF17131"/>
    </source>
</evidence>
<sequence length="264" mass="30557">MKKLLLPVLFLSFSVNALTGLEIMQKVDARDDGNSLVSTMQMILIDKHGKKRIRQMRTFSKDINENTEHKSIFFLSPSDVKNTAFLTFDYSDDDKDDDQWMYLPALKKTKRIPASDKDGAFMGSDFSYADMTDKNLDDYHFKLLKESVVKRKNGKNPVWVIQSLPKNQAVIDETGYTKSILYIRKDNYMLARAKFYLKKASRVKYMDVRKMKKIEGIWVATQTTMTTKSGKQMLHKTVLNNSDIKMNVAIDDEMFSIRKIEKGL</sequence>
<dbReference type="Pfam" id="PF17131">
    <property type="entry name" value="LolA_like"/>
    <property type="match status" value="1"/>
</dbReference>
<dbReference type="AlphaFoldDB" id="A0A853F8Q1"/>
<evidence type="ECO:0000256" key="1">
    <source>
        <dbReference type="SAM" id="SignalP"/>
    </source>
</evidence>
<dbReference type="InterPro" id="IPR033399">
    <property type="entry name" value="TP_0789-like"/>
</dbReference>
<dbReference type="Proteomes" id="UP000568751">
    <property type="component" value="Unassembled WGS sequence"/>
</dbReference>